<evidence type="ECO:0000313" key="3">
    <source>
        <dbReference type="Proteomes" id="UP001153148"/>
    </source>
</evidence>
<dbReference type="EMBL" id="CAJPIN010014591">
    <property type="protein sequence ID" value="CAG2061106.1"/>
    <property type="molecule type" value="Genomic_DNA"/>
</dbReference>
<gene>
    <name evidence="2" type="ORF">TPAB3V08_LOCUS8061</name>
</gene>
<feature type="compositionally biased region" description="Basic and acidic residues" evidence="1">
    <location>
        <begin position="21"/>
        <end position="38"/>
    </location>
</feature>
<comment type="caution">
    <text evidence="2">The sequence shown here is derived from an EMBL/GenBank/DDBJ whole genome shotgun (WGS) entry which is preliminary data.</text>
</comment>
<feature type="compositionally biased region" description="Polar residues" evidence="1">
    <location>
        <begin position="50"/>
        <end position="59"/>
    </location>
</feature>
<organism evidence="2 3">
    <name type="scientific">Timema podura</name>
    <name type="common">Walking stick</name>
    <dbReference type="NCBI Taxonomy" id="61482"/>
    <lineage>
        <taxon>Eukaryota</taxon>
        <taxon>Metazoa</taxon>
        <taxon>Ecdysozoa</taxon>
        <taxon>Arthropoda</taxon>
        <taxon>Hexapoda</taxon>
        <taxon>Insecta</taxon>
        <taxon>Pterygota</taxon>
        <taxon>Neoptera</taxon>
        <taxon>Polyneoptera</taxon>
        <taxon>Phasmatodea</taxon>
        <taxon>Timematodea</taxon>
        <taxon>Timematoidea</taxon>
        <taxon>Timematidae</taxon>
        <taxon>Timema</taxon>
    </lineage>
</organism>
<proteinExistence type="predicted"/>
<keyword evidence="3" id="KW-1185">Reference proteome</keyword>
<accession>A0ABN7P6A7</accession>
<protein>
    <submittedName>
        <fullName evidence="2">Uncharacterized protein</fullName>
    </submittedName>
</protein>
<evidence type="ECO:0000313" key="2">
    <source>
        <dbReference type="EMBL" id="CAG2061106.1"/>
    </source>
</evidence>
<evidence type="ECO:0000256" key="1">
    <source>
        <dbReference type="SAM" id="MobiDB-lite"/>
    </source>
</evidence>
<sequence length="59" mass="6853">MGTTHIDENGVIRYRRAKSVSRAEDIQKEEAKVRRSQPDKPVYQKVSLELTPNNVLDER</sequence>
<dbReference type="Proteomes" id="UP001153148">
    <property type="component" value="Unassembled WGS sequence"/>
</dbReference>
<reference evidence="2" key="1">
    <citation type="submission" date="2021-03" db="EMBL/GenBank/DDBJ databases">
        <authorList>
            <person name="Tran Van P."/>
        </authorList>
    </citation>
    <scope>NUCLEOTIDE SEQUENCE</scope>
</reference>
<name>A0ABN7P6A7_TIMPD</name>
<feature type="region of interest" description="Disordered" evidence="1">
    <location>
        <begin position="19"/>
        <end position="59"/>
    </location>
</feature>